<evidence type="ECO:0000256" key="1">
    <source>
        <dbReference type="SAM" id="MobiDB-lite"/>
    </source>
</evidence>
<dbReference type="AlphaFoldDB" id="A0A940YGM1"/>
<evidence type="ECO:0000313" key="2">
    <source>
        <dbReference type="EMBL" id="MBQ0957469.1"/>
    </source>
</evidence>
<dbReference type="SUPFAM" id="SSF56762">
    <property type="entry name" value="HydB/Nqo4-like"/>
    <property type="match status" value="1"/>
</dbReference>
<organism evidence="2 3">
    <name type="scientific">Ideonella aquatica</name>
    <dbReference type="NCBI Taxonomy" id="2824119"/>
    <lineage>
        <taxon>Bacteria</taxon>
        <taxon>Pseudomonadati</taxon>
        <taxon>Pseudomonadota</taxon>
        <taxon>Betaproteobacteria</taxon>
        <taxon>Burkholderiales</taxon>
        <taxon>Sphaerotilaceae</taxon>
        <taxon>Ideonella</taxon>
    </lineage>
</organism>
<protein>
    <recommendedName>
        <fullName evidence="4">Hydrogenase formation protein</fullName>
    </recommendedName>
</protein>
<keyword evidence="3" id="KW-1185">Reference proteome</keyword>
<dbReference type="EMBL" id="JAGQDE010000001">
    <property type="protein sequence ID" value="MBQ0957469.1"/>
    <property type="molecule type" value="Genomic_DNA"/>
</dbReference>
<dbReference type="PANTHER" id="PTHR42958">
    <property type="entry name" value="HYDROGENASE-2 LARGE CHAIN"/>
    <property type="match status" value="1"/>
</dbReference>
<evidence type="ECO:0000313" key="3">
    <source>
        <dbReference type="Proteomes" id="UP000678374"/>
    </source>
</evidence>
<evidence type="ECO:0008006" key="4">
    <source>
        <dbReference type="Google" id="ProtNLM"/>
    </source>
</evidence>
<dbReference type="RefSeq" id="WP_210799768.1">
    <property type="nucleotide sequence ID" value="NZ_JAGQDE010000001.1"/>
</dbReference>
<dbReference type="Proteomes" id="UP000678374">
    <property type="component" value="Unassembled WGS sequence"/>
</dbReference>
<reference evidence="2" key="1">
    <citation type="submission" date="2021-04" db="EMBL/GenBank/DDBJ databases">
        <title>The genome sequence of Ideonella sp. 4Y11.</title>
        <authorList>
            <person name="Liu Y."/>
        </authorList>
    </citation>
    <scope>NUCLEOTIDE SEQUENCE</scope>
    <source>
        <strain evidence="2">4Y11</strain>
    </source>
</reference>
<dbReference type="Gene3D" id="1.10.645.10">
    <property type="entry name" value="Cytochrome-c3 Hydrogenase, chain B"/>
    <property type="match status" value="1"/>
</dbReference>
<dbReference type="InterPro" id="IPR050867">
    <property type="entry name" value="NiFe/NiFeSe_hydrgnase_LSU"/>
</dbReference>
<sequence>MIGAAIDLAGRLRLCPGRQPALDSTRRDWLPALAAGRPAADLPALVGALFSLCGHAHRWAAQAAVQAAGGLAPVVDAAARRAHRLATLKDQWMRLAADWPRTLPGAPAGDAMAALLRDSPLWRTGLDDAQRLHALPNWLATQVLGQPLDAWLADVAGDPVDQPWRWAAQGASPLAVLLHSQRAARALATPVGALDLLAEAAHCLPALAELMTQPGFAMRPHWQGRVPDTGPWSRQAGALPCASAGERLAARLIETLRLAGPDGDDWLAMGALPLAPGEGLAWVEMARGLLVHRVRLQDSADGPLLADARVLAPTEWNVHPQGHLAQSLAALDPADAEAAARLAVAFDPCVAFEVAPPGAEQNPAMPQRRQEDPRCMN</sequence>
<proteinExistence type="predicted"/>
<gene>
    <name evidence="2" type="ORF">KAK06_00730</name>
</gene>
<name>A0A940YGM1_9BURK</name>
<comment type="caution">
    <text evidence="2">The sequence shown here is derived from an EMBL/GenBank/DDBJ whole genome shotgun (WGS) entry which is preliminary data.</text>
</comment>
<feature type="region of interest" description="Disordered" evidence="1">
    <location>
        <begin position="355"/>
        <end position="377"/>
    </location>
</feature>
<accession>A0A940YGM1</accession>
<dbReference type="PANTHER" id="PTHR42958:SF4">
    <property type="entry name" value="HYDROGENASE EXPRESSION_FORMATION PROTEIN HUPK"/>
    <property type="match status" value="1"/>
</dbReference>
<feature type="compositionally biased region" description="Basic and acidic residues" evidence="1">
    <location>
        <begin position="368"/>
        <end position="377"/>
    </location>
</feature>
<dbReference type="InterPro" id="IPR029014">
    <property type="entry name" value="NiFe-Hase_large"/>
</dbReference>